<gene>
    <name evidence="1" type="ORF">DCAF_LOCUS25674</name>
</gene>
<protein>
    <submittedName>
        <fullName evidence="1">Uncharacterized protein</fullName>
    </submittedName>
</protein>
<sequence length="229" mass="26023">MHFSVFYAFAYTFLAYPDCLVGDGQKRLRPTWMSMTSTPQWVDIPSSVAYRKHEAVDAFKWVYGANASGITDGERVANTILGCEAVAIRSCNEFEGEYLSLYEKLVGKPVVPVGFLPPENPQREIITDDSWIEIFKWLDEQKPKSVVFPLNARYLVEKGLGVEVERSEDGSINRDCIAMALRHAMVSEEGKILRERTSQAAMIFGNQKLHQDHYIGKLVHFLRNKRGNT</sequence>
<dbReference type="Proteomes" id="UP001314170">
    <property type="component" value="Unassembled WGS sequence"/>
</dbReference>
<dbReference type="GO" id="GO:0035251">
    <property type="term" value="F:UDP-glucosyltransferase activity"/>
    <property type="evidence" value="ECO:0007669"/>
    <property type="project" value="InterPro"/>
</dbReference>
<evidence type="ECO:0000313" key="2">
    <source>
        <dbReference type="Proteomes" id="UP001314170"/>
    </source>
</evidence>
<dbReference type="SUPFAM" id="SSF53756">
    <property type="entry name" value="UDP-Glycosyltransferase/glycogen phosphorylase"/>
    <property type="match status" value="1"/>
</dbReference>
<name>A0AAV1SN27_9ROSI</name>
<evidence type="ECO:0000313" key="1">
    <source>
        <dbReference type="EMBL" id="CAK7355415.1"/>
    </source>
</evidence>
<dbReference type="PANTHER" id="PTHR48049">
    <property type="entry name" value="GLYCOSYLTRANSFERASE"/>
    <property type="match status" value="1"/>
</dbReference>
<keyword evidence="2" id="KW-1185">Reference proteome</keyword>
<accession>A0AAV1SN27</accession>
<comment type="caution">
    <text evidence="1">The sequence shown here is derived from an EMBL/GenBank/DDBJ whole genome shotgun (WGS) entry which is preliminary data.</text>
</comment>
<dbReference type="Gene3D" id="3.40.50.2000">
    <property type="entry name" value="Glycogen Phosphorylase B"/>
    <property type="match status" value="2"/>
</dbReference>
<dbReference type="InterPro" id="IPR050481">
    <property type="entry name" value="UDP-glycosyltransf_plant"/>
</dbReference>
<proteinExistence type="predicted"/>
<reference evidence="1 2" key="1">
    <citation type="submission" date="2024-01" db="EMBL/GenBank/DDBJ databases">
        <authorList>
            <person name="Waweru B."/>
        </authorList>
    </citation>
    <scope>NUCLEOTIDE SEQUENCE [LARGE SCALE GENOMIC DNA]</scope>
</reference>
<dbReference type="AlphaFoldDB" id="A0AAV1SN27"/>
<dbReference type="EMBL" id="CAWUPB010001195">
    <property type="protein sequence ID" value="CAK7355415.1"/>
    <property type="molecule type" value="Genomic_DNA"/>
</dbReference>
<organism evidence="1 2">
    <name type="scientific">Dovyalis caffra</name>
    <dbReference type="NCBI Taxonomy" id="77055"/>
    <lineage>
        <taxon>Eukaryota</taxon>
        <taxon>Viridiplantae</taxon>
        <taxon>Streptophyta</taxon>
        <taxon>Embryophyta</taxon>
        <taxon>Tracheophyta</taxon>
        <taxon>Spermatophyta</taxon>
        <taxon>Magnoliopsida</taxon>
        <taxon>eudicotyledons</taxon>
        <taxon>Gunneridae</taxon>
        <taxon>Pentapetalae</taxon>
        <taxon>rosids</taxon>
        <taxon>fabids</taxon>
        <taxon>Malpighiales</taxon>
        <taxon>Salicaceae</taxon>
        <taxon>Flacourtieae</taxon>
        <taxon>Dovyalis</taxon>
    </lineage>
</organism>
<dbReference type="PANTHER" id="PTHR48049:SF57">
    <property type="entry name" value="UDP-GLYCOSYLTRANSFERASE 91C1-LIKE"/>
    <property type="match status" value="1"/>
</dbReference>